<dbReference type="Proteomes" id="UP000594454">
    <property type="component" value="Chromosome 1"/>
</dbReference>
<evidence type="ECO:0000313" key="1">
    <source>
        <dbReference type="EMBL" id="CAD7079381.1"/>
    </source>
</evidence>
<organism evidence="1 2">
    <name type="scientific">Hermetia illucens</name>
    <name type="common">Black soldier fly</name>
    <dbReference type="NCBI Taxonomy" id="343691"/>
    <lineage>
        <taxon>Eukaryota</taxon>
        <taxon>Metazoa</taxon>
        <taxon>Ecdysozoa</taxon>
        <taxon>Arthropoda</taxon>
        <taxon>Hexapoda</taxon>
        <taxon>Insecta</taxon>
        <taxon>Pterygota</taxon>
        <taxon>Neoptera</taxon>
        <taxon>Endopterygota</taxon>
        <taxon>Diptera</taxon>
        <taxon>Brachycera</taxon>
        <taxon>Stratiomyomorpha</taxon>
        <taxon>Stratiomyidae</taxon>
        <taxon>Hermetiinae</taxon>
        <taxon>Hermetia</taxon>
    </lineage>
</organism>
<accession>A0A7R8YNL1</accession>
<evidence type="ECO:0000313" key="2">
    <source>
        <dbReference type="Proteomes" id="UP000594454"/>
    </source>
</evidence>
<keyword evidence="2" id="KW-1185">Reference proteome</keyword>
<dbReference type="EMBL" id="LR899009">
    <property type="protein sequence ID" value="CAD7079381.1"/>
    <property type="molecule type" value="Genomic_DNA"/>
</dbReference>
<gene>
    <name evidence="1" type="ORF">HERILL_LOCUS2601</name>
</gene>
<reference evidence="1 2" key="1">
    <citation type="submission" date="2020-11" db="EMBL/GenBank/DDBJ databases">
        <authorList>
            <person name="Wallbank WR R."/>
            <person name="Pardo Diaz C."/>
            <person name="Kozak K."/>
            <person name="Martin S."/>
            <person name="Jiggins C."/>
            <person name="Moest M."/>
            <person name="Warren A I."/>
            <person name="Generalovic N T."/>
            <person name="Byers J.R.P. K."/>
            <person name="Montejo-Kovacevich G."/>
            <person name="Yen C E."/>
        </authorList>
    </citation>
    <scope>NUCLEOTIDE SEQUENCE [LARGE SCALE GENOMIC DNA]</scope>
</reference>
<protein>
    <submittedName>
        <fullName evidence="1">Uncharacterized protein</fullName>
    </submittedName>
</protein>
<sequence>MLMLSRPTMSKNSNPETGGCTNFGGEMIQIRETAIPDANKIRVQFMLIVRYEISFVKLFLELANSTFVMIKETMSVECSNDDIQFGVFKTSVVRLHSRLASFPKSFSDECQNI</sequence>
<proteinExistence type="predicted"/>
<name>A0A7R8YNL1_HERIL</name>
<dbReference type="AlphaFoldDB" id="A0A7R8YNL1"/>
<dbReference type="InParanoid" id="A0A7R8YNL1"/>